<evidence type="ECO:0000313" key="1">
    <source>
        <dbReference type="EMBL" id="GCB34607.1"/>
    </source>
</evidence>
<dbReference type="EMBL" id="BHWB01000003">
    <property type="protein sequence ID" value="GCB34607.1"/>
    <property type="molecule type" value="Genomic_DNA"/>
</dbReference>
<organism evidence="2 3">
    <name type="scientific">Bacteroides faecalis</name>
    <dbReference type="NCBI Taxonomy" id="2447885"/>
    <lineage>
        <taxon>Bacteria</taxon>
        <taxon>Pseudomonadati</taxon>
        <taxon>Bacteroidota</taxon>
        <taxon>Bacteroidia</taxon>
        <taxon>Bacteroidales</taxon>
        <taxon>Bacteroidaceae</taxon>
        <taxon>Bacteroides</taxon>
    </lineage>
</organism>
<sequence>MNTNSLRSPKHKFSAEICFDIPLKGIGSVIGVTANDLSDVEHYAAISAQGHPVYVTIAEYPHFDWSIVNEYNLNK</sequence>
<accession>A0A401LT46</accession>
<dbReference type="AlphaFoldDB" id="A0A401LT46"/>
<dbReference type="Proteomes" id="UP000288079">
    <property type="component" value="Unassembled WGS sequence"/>
</dbReference>
<dbReference type="EMBL" id="BHWB01000004">
    <property type="protein sequence ID" value="GCB34684.1"/>
    <property type="molecule type" value="Genomic_DNA"/>
</dbReference>
<protein>
    <submittedName>
        <fullName evidence="2">Uncharacterized protein</fullName>
    </submittedName>
</protein>
<evidence type="ECO:0000313" key="3">
    <source>
        <dbReference type="Proteomes" id="UP000288079"/>
    </source>
</evidence>
<evidence type="ECO:0000313" key="2">
    <source>
        <dbReference type="EMBL" id="GCB34684.1"/>
    </source>
</evidence>
<reference evidence="2 3" key="1">
    <citation type="submission" date="2018-10" db="EMBL/GenBank/DDBJ databases">
        <title>Draft Genome Sequence of Bacteroides sp. KCTC 15687.</title>
        <authorList>
            <person name="Yu S.Y."/>
            <person name="Kim J.S."/>
            <person name="Oh B.S."/>
            <person name="Park S.H."/>
            <person name="Kang S.W."/>
            <person name="Park J.E."/>
            <person name="Choi S.H."/>
            <person name="Han K.I."/>
            <person name="Lee K.C."/>
            <person name="Eom M.K."/>
            <person name="Suh M.K."/>
            <person name="Lee D.H."/>
            <person name="Yoon H."/>
            <person name="Kim B."/>
            <person name="Yang S.J."/>
            <person name="Lee J.S."/>
            <person name="Lee J.H."/>
        </authorList>
    </citation>
    <scope>NUCLEOTIDE SEQUENCE [LARGE SCALE GENOMIC DNA]</scope>
    <source>
        <strain evidence="2 3">KCTC 15687</strain>
    </source>
</reference>
<dbReference type="RefSeq" id="WP_125040772.1">
    <property type="nucleotide sequence ID" value="NZ_BHWB01000003.1"/>
</dbReference>
<name>A0A401LT46_9BACE</name>
<keyword evidence="3" id="KW-1185">Reference proteome</keyword>
<proteinExistence type="predicted"/>
<comment type="caution">
    <text evidence="2">The sequence shown here is derived from an EMBL/GenBank/DDBJ whole genome shotgun (WGS) entry which is preliminary data.</text>
</comment>
<gene>
    <name evidence="1" type="ORF">KGMB02408_15520</name>
    <name evidence="2" type="ORF">KGMB02408_16290</name>
</gene>